<dbReference type="EMBL" id="QWET01000029">
    <property type="protein sequence ID" value="RIH62972.1"/>
    <property type="molecule type" value="Genomic_DNA"/>
</dbReference>
<dbReference type="InterPro" id="IPR011042">
    <property type="entry name" value="6-blade_b-propeller_TolB-like"/>
</dbReference>
<evidence type="ECO:0000313" key="7">
    <source>
        <dbReference type="EMBL" id="RIH62972.1"/>
    </source>
</evidence>
<dbReference type="InterPro" id="IPR006665">
    <property type="entry name" value="OmpA-like"/>
</dbReference>
<evidence type="ECO:0000256" key="1">
    <source>
        <dbReference type="ARBA" id="ARBA00004442"/>
    </source>
</evidence>
<feature type="domain" description="OmpA-like" evidence="6">
    <location>
        <begin position="511"/>
        <end position="655"/>
    </location>
</feature>
<dbReference type="PANTHER" id="PTHR30329:SF21">
    <property type="entry name" value="LIPOPROTEIN YIAD-RELATED"/>
    <property type="match status" value="1"/>
</dbReference>
<dbReference type="OrthoDB" id="1488841at2"/>
<accession>A0A399CWV7</accession>
<dbReference type="Gene3D" id="2.60.40.1120">
    <property type="entry name" value="Carboxypeptidase-like, regulatory domain"/>
    <property type="match status" value="1"/>
</dbReference>
<evidence type="ECO:0000256" key="3">
    <source>
        <dbReference type="ARBA" id="ARBA00023237"/>
    </source>
</evidence>
<organism evidence="7 8">
    <name type="scientific">Mariniphaga sediminis</name>
    <dbReference type="NCBI Taxonomy" id="1628158"/>
    <lineage>
        <taxon>Bacteria</taxon>
        <taxon>Pseudomonadati</taxon>
        <taxon>Bacteroidota</taxon>
        <taxon>Bacteroidia</taxon>
        <taxon>Marinilabiliales</taxon>
        <taxon>Prolixibacteraceae</taxon>
        <taxon>Mariniphaga</taxon>
    </lineage>
</organism>
<keyword evidence="3" id="KW-0998">Cell outer membrane</keyword>
<dbReference type="InterPro" id="IPR050330">
    <property type="entry name" value="Bact_OuterMem_StrucFunc"/>
</dbReference>
<dbReference type="AlphaFoldDB" id="A0A399CWV7"/>
<dbReference type="InterPro" id="IPR019734">
    <property type="entry name" value="TPR_rpt"/>
</dbReference>
<dbReference type="PROSITE" id="PS50005">
    <property type="entry name" value="TPR"/>
    <property type="match status" value="1"/>
</dbReference>
<dbReference type="InterPro" id="IPR011659">
    <property type="entry name" value="WD40"/>
</dbReference>
<dbReference type="InterPro" id="IPR011990">
    <property type="entry name" value="TPR-like_helical_dom_sf"/>
</dbReference>
<dbReference type="SMART" id="SM00028">
    <property type="entry name" value="TPR"/>
    <property type="match status" value="3"/>
</dbReference>
<dbReference type="PROSITE" id="PS51257">
    <property type="entry name" value="PROKAR_LIPOPROTEIN"/>
    <property type="match status" value="1"/>
</dbReference>
<evidence type="ECO:0000256" key="4">
    <source>
        <dbReference type="PROSITE-ProRule" id="PRU00339"/>
    </source>
</evidence>
<dbReference type="Pfam" id="PF00691">
    <property type="entry name" value="OmpA"/>
    <property type="match status" value="1"/>
</dbReference>
<dbReference type="GO" id="GO:0009279">
    <property type="term" value="C:cell outer membrane"/>
    <property type="evidence" value="ECO:0007669"/>
    <property type="project" value="UniProtKB-SubCell"/>
</dbReference>
<dbReference type="Gene3D" id="1.25.40.10">
    <property type="entry name" value="Tetratricopeptide repeat domain"/>
    <property type="match status" value="1"/>
</dbReference>
<comment type="subcellular location">
    <subcellularLocation>
        <location evidence="1">Cell outer membrane</location>
    </subcellularLocation>
</comment>
<dbReference type="SUPFAM" id="SSF48452">
    <property type="entry name" value="TPR-like"/>
    <property type="match status" value="1"/>
</dbReference>
<dbReference type="Pfam" id="PF07676">
    <property type="entry name" value="PD40"/>
    <property type="match status" value="2"/>
</dbReference>
<keyword evidence="4" id="KW-0802">TPR repeat</keyword>
<dbReference type="SUPFAM" id="SSF82171">
    <property type="entry name" value="DPP6 N-terminal domain-like"/>
    <property type="match status" value="1"/>
</dbReference>
<evidence type="ECO:0000256" key="2">
    <source>
        <dbReference type="ARBA" id="ARBA00023136"/>
    </source>
</evidence>
<dbReference type="Gene3D" id="2.120.10.30">
    <property type="entry name" value="TolB, C-terminal domain"/>
    <property type="match status" value="1"/>
</dbReference>
<dbReference type="InterPro" id="IPR008969">
    <property type="entry name" value="CarboxyPept-like_regulatory"/>
</dbReference>
<evidence type="ECO:0000313" key="8">
    <source>
        <dbReference type="Proteomes" id="UP000266441"/>
    </source>
</evidence>
<dbReference type="SUPFAM" id="SSF103088">
    <property type="entry name" value="OmpA-like"/>
    <property type="match status" value="1"/>
</dbReference>
<reference evidence="7 8" key="1">
    <citation type="journal article" date="2015" name="Int. J. Syst. Evol. Microbiol.">
        <title>Mariniphaga sediminis sp. nov., isolated from coastal sediment.</title>
        <authorList>
            <person name="Wang F.Q."/>
            <person name="Shen Q.Y."/>
            <person name="Chen G.J."/>
            <person name="Du Z.J."/>
        </authorList>
    </citation>
    <scope>NUCLEOTIDE SEQUENCE [LARGE SCALE GENOMIC DNA]</scope>
    <source>
        <strain evidence="7 8">SY21</strain>
    </source>
</reference>
<dbReference type="Proteomes" id="UP000266441">
    <property type="component" value="Unassembled WGS sequence"/>
</dbReference>
<keyword evidence="2 5" id="KW-0472">Membrane</keyword>
<dbReference type="CDD" id="cd07185">
    <property type="entry name" value="OmpA_C-like"/>
    <property type="match status" value="1"/>
</dbReference>
<dbReference type="Pfam" id="PF13432">
    <property type="entry name" value="TPR_16"/>
    <property type="match status" value="1"/>
</dbReference>
<dbReference type="Gene3D" id="3.30.1330.60">
    <property type="entry name" value="OmpA-like domain"/>
    <property type="match status" value="1"/>
</dbReference>
<dbReference type="PANTHER" id="PTHR30329">
    <property type="entry name" value="STATOR ELEMENT OF FLAGELLAR MOTOR COMPLEX"/>
    <property type="match status" value="1"/>
</dbReference>
<dbReference type="InterPro" id="IPR006664">
    <property type="entry name" value="OMP_bac"/>
</dbReference>
<proteinExistence type="predicted"/>
<dbReference type="PROSITE" id="PS51123">
    <property type="entry name" value="OMPA_2"/>
    <property type="match status" value="1"/>
</dbReference>
<keyword evidence="8" id="KW-1185">Reference proteome</keyword>
<feature type="repeat" description="TPR" evidence="4">
    <location>
        <begin position="95"/>
        <end position="128"/>
    </location>
</feature>
<dbReference type="PRINTS" id="PR01021">
    <property type="entry name" value="OMPADOMAIN"/>
</dbReference>
<protein>
    <recommendedName>
        <fullName evidence="6">OmpA-like domain-containing protein</fullName>
    </recommendedName>
</protein>
<name>A0A399CWV7_9BACT</name>
<evidence type="ECO:0000256" key="5">
    <source>
        <dbReference type="PROSITE-ProRule" id="PRU00473"/>
    </source>
</evidence>
<sequence length="666" mass="75649">MGMNRYFRLLIFLFFTVVLFSCGAGKMGRDALLSHEIGEYYKAIEKYRKASRKEKDRVKRREYAYAIAECYHYIGDYERAALYYRNAIRRGYGDPAALLDLAEMLRSAQDYEEAIETYRMYLDTIPGDERARAGLEAIRKTQEWVANPSRHIVNPIKEINSRESDYAPVFVGGRDNEVIFTSSRKASTGKKESMITGQDYTDLFRATFSIQRQKWEQPQLLDENFVINTGEEEGAATLSPTGEQMIFTRCRYDKSQALGAELYSTSQSRGSWSDPIKVQVVGDSLIAAHPALSYDGSELYFVSDMPGGFGGKDIWKAEKVGGAYANPVNLGEAINTPGDEMFPFSRDNGELYFSSNYHMGMGGLDIFRAVKNDDGTWTVENMGYPVNSPSDDFGIAYVEGENKGMFTSNRKGSRGDDLYEFVVPPKIFRVDGEVFDKETGNRIDGANVRIIGTDGTSLRLRTQDGKFQMKLQPETEYIFAAFKDGYLRDKASANTIGLEDSKDFRFELFLTPTDAPIKLDNINYEFGSWELLPQSKSSLDTLVATLMLNPTITIEIMSHTDHVGSDQFNFELSQKRAQSVVDYLIEKGISPQRLVAKGYGETWPKAVTRDQARQYDFLKRGDELTEEFILKLTEEQQETARAINRRTEFRVLSTDFIERFDAEPER</sequence>
<dbReference type="InterPro" id="IPR036737">
    <property type="entry name" value="OmpA-like_sf"/>
</dbReference>
<comment type="caution">
    <text evidence="7">The sequence shown here is derived from an EMBL/GenBank/DDBJ whole genome shotgun (WGS) entry which is preliminary data.</text>
</comment>
<gene>
    <name evidence="7" type="ORF">D1164_22075</name>
</gene>
<evidence type="ECO:0000259" key="6">
    <source>
        <dbReference type="PROSITE" id="PS51123"/>
    </source>
</evidence>
<dbReference type="SUPFAM" id="SSF49464">
    <property type="entry name" value="Carboxypeptidase regulatory domain-like"/>
    <property type="match status" value="1"/>
</dbReference>